<dbReference type="EMBL" id="LT629710">
    <property type="protein sequence ID" value="SDO89705.1"/>
    <property type="molecule type" value="Genomic_DNA"/>
</dbReference>
<evidence type="ECO:0000313" key="3">
    <source>
        <dbReference type="Proteomes" id="UP000198741"/>
    </source>
</evidence>
<keyword evidence="1" id="KW-0472">Membrane</keyword>
<name>A0A1H0NB97_9ACTN</name>
<keyword evidence="3" id="KW-1185">Reference proteome</keyword>
<evidence type="ECO:0000313" key="2">
    <source>
        <dbReference type="EMBL" id="SDO89705.1"/>
    </source>
</evidence>
<feature type="transmembrane region" description="Helical" evidence="1">
    <location>
        <begin position="7"/>
        <end position="28"/>
    </location>
</feature>
<keyword evidence="1" id="KW-0812">Transmembrane</keyword>
<evidence type="ECO:0000256" key="1">
    <source>
        <dbReference type="SAM" id="Phobius"/>
    </source>
</evidence>
<accession>A0A1H0NB97</accession>
<protein>
    <submittedName>
        <fullName evidence="2">Uncharacterized protein</fullName>
    </submittedName>
</protein>
<gene>
    <name evidence="2" type="ORF">SAMN04515671_2284</name>
</gene>
<sequence length="29" mass="3461">MDTWTKIYYAIAIAYYVIYILNTVLQFIG</sequence>
<keyword evidence="1" id="KW-1133">Transmembrane helix</keyword>
<dbReference type="AlphaFoldDB" id="A0A1H0NB97"/>
<reference evidence="2 3" key="1">
    <citation type="submission" date="2016-10" db="EMBL/GenBank/DDBJ databases">
        <authorList>
            <person name="de Groot N.N."/>
        </authorList>
    </citation>
    <scope>NUCLEOTIDE SEQUENCE [LARGE SCALE GENOMIC DNA]</scope>
    <source>
        <strain evidence="3">P4-7,KCTC 19426,CECT 7604</strain>
    </source>
</reference>
<proteinExistence type="predicted"/>
<dbReference type="Proteomes" id="UP000198741">
    <property type="component" value="Chromosome I"/>
</dbReference>
<organism evidence="2 3">
    <name type="scientific">Nakamurella panacisegetis</name>
    <dbReference type="NCBI Taxonomy" id="1090615"/>
    <lineage>
        <taxon>Bacteria</taxon>
        <taxon>Bacillati</taxon>
        <taxon>Actinomycetota</taxon>
        <taxon>Actinomycetes</taxon>
        <taxon>Nakamurellales</taxon>
        <taxon>Nakamurellaceae</taxon>
        <taxon>Nakamurella</taxon>
    </lineage>
</organism>